<keyword evidence="2" id="KW-0808">Transferase</keyword>
<evidence type="ECO:0000313" key="4">
    <source>
        <dbReference type="EMBL" id="MBK7271697.1"/>
    </source>
</evidence>
<accession>A0A935IGW0</accession>
<dbReference type="AlphaFoldDB" id="A0A935IGW0"/>
<dbReference type="Gene3D" id="3.40.50.2000">
    <property type="entry name" value="Glycogen Phosphorylase B"/>
    <property type="match status" value="1"/>
</dbReference>
<feature type="domain" description="Glycosyl transferase family 1" evidence="3">
    <location>
        <begin position="158"/>
        <end position="263"/>
    </location>
</feature>
<dbReference type="Proteomes" id="UP000726105">
    <property type="component" value="Unassembled WGS sequence"/>
</dbReference>
<sequence>MDVLRVMWAARRSQGLVLHTVGAQAFVAGAMRRLAPRLGPDHLVVSDFLCPASAQYLAAQRWALGGVDRWACIRTGDIAWLHEHFLVPSARTSFIHFPSAGSTSDFGDPLPFALPASFVYASGQAHRDWDTLVAALRIAPVAAVISVPDAVANGVAATLPDRVTVLPLVAPHHGRALALRASVVVVALKDTHLPAGPLVLVDALAAGAAIVATDANGSRDYVVAGSTASVVPAGDAPALARAIQDLMSDPQRRSELGRNARTWANLNLRVDRFVQQVLGLAR</sequence>
<evidence type="ECO:0000259" key="3">
    <source>
        <dbReference type="Pfam" id="PF00534"/>
    </source>
</evidence>
<dbReference type="PANTHER" id="PTHR12526:SF510">
    <property type="entry name" value="D-INOSITOL 3-PHOSPHATE GLYCOSYLTRANSFERASE"/>
    <property type="match status" value="1"/>
</dbReference>
<dbReference type="PANTHER" id="PTHR12526">
    <property type="entry name" value="GLYCOSYLTRANSFERASE"/>
    <property type="match status" value="1"/>
</dbReference>
<dbReference type="GO" id="GO:0016757">
    <property type="term" value="F:glycosyltransferase activity"/>
    <property type="evidence" value="ECO:0007669"/>
    <property type="project" value="UniProtKB-KW"/>
</dbReference>
<protein>
    <submittedName>
        <fullName evidence="4">Glycosyltransferase</fullName>
    </submittedName>
</protein>
<evidence type="ECO:0000313" key="5">
    <source>
        <dbReference type="Proteomes" id="UP000726105"/>
    </source>
</evidence>
<dbReference type="EMBL" id="JADJIB010000001">
    <property type="protein sequence ID" value="MBK7271697.1"/>
    <property type="molecule type" value="Genomic_DNA"/>
</dbReference>
<reference evidence="4 5" key="1">
    <citation type="submission" date="2020-10" db="EMBL/GenBank/DDBJ databases">
        <title>Connecting structure to function with the recovery of over 1000 high-quality activated sludge metagenome-assembled genomes encoding full-length rRNA genes using long-read sequencing.</title>
        <authorList>
            <person name="Singleton C.M."/>
            <person name="Petriglieri F."/>
            <person name="Kristensen J.M."/>
            <person name="Kirkegaard R.H."/>
            <person name="Michaelsen T.Y."/>
            <person name="Andersen M.H."/>
            <person name="Karst S.M."/>
            <person name="Dueholm M.S."/>
            <person name="Nielsen P.H."/>
            <person name="Albertsen M."/>
        </authorList>
    </citation>
    <scope>NUCLEOTIDE SEQUENCE [LARGE SCALE GENOMIC DNA]</scope>
    <source>
        <strain evidence="4">Ega_18-Q3-R5-49_MAXAC.001</strain>
    </source>
</reference>
<keyword evidence="1" id="KW-0328">Glycosyltransferase</keyword>
<evidence type="ECO:0000256" key="1">
    <source>
        <dbReference type="ARBA" id="ARBA00022676"/>
    </source>
</evidence>
<dbReference type="SUPFAM" id="SSF53756">
    <property type="entry name" value="UDP-Glycosyltransferase/glycogen phosphorylase"/>
    <property type="match status" value="1"/>
</dbReference>
<comment type="caution">
    <text evidence="4">The sequence shown here is derived from an EMBL/GenBank/DDBJ whole genome shotgun (WGS) entry which is preliminary data.</text>
</comment>
<dbReference type="Pfam" id="PF00534">
    <property type="entry name" value="Glycos_transf_1"/>
    <property type="match status" value="1"/>
</dbReference>
<gene>
    <name evidence="4" type="ORF">IPI13_00490</name>
</gene>
<dbReference type="InterPro" id="IPR001296">
    <property type="entry name" value="Glyco_trans_1"/>
</dbReference>
<evidence type="ECO:0000256" key="2">
    <source>
        <dbReference type="ARBA" id="ARBA00022679"/>
    </source>
</evidence>
<organism evidence="4 5">
    <name type="scientific">Candidatus Phosphoribacter hodrii</name>
    <dbReference type="NCBI Taxonomy" id="2953743"/>
    <lineage>
        <taxon>Bacteria</taxon>
        <taxon>Bacillati</taxon>
        <taxon>Actinomycetota</taxon>
        <taxon>Actinomycetes</taxon>
        <taxon>Micrococcales</taxon>
        <taxon>Dermatophilaceae</taxon>
        <taxon>Candidatus Phosphoribacter</taxon>
    </lineage>
</organism>
<name>A0A935IGW0_9MICO</name>
<proteinExistence type="predicted"/>